<dbReference type="GO" id="GO:0016020">
    <property type="term" value="C:membrane"/>
    <property type="evidence" value="ECO:0007669"/>
    <property type="project" value="UniProtKB-SubCell"/>
</dbReference>
<dbReference type="RefSeq" id="WP_005996529.1">
    <property type="nucleotide sequence ID" value="NZ_AECZ01000041.1"/>
</dbReference>
<dbReference type="SMART" id="SM00283">
    <property type="entry name" value="MA"/>
    <property type="match status" value="1"/>
</dbReference>
<evidence type="ECO:0000256" key="3">
    <source>
        <dbReference type="ARBA" id="ARBA00029447"/>
    </source>
</evidence>
<dbReference type="EMBL" id="AECZ01000041">
    <property type="protein sequence ID" value="EFL49515.1"/>
    <property type="molecule type" value="Genomic_DNA"/>
</dbReference>
<comment type="caution">
    <text evidence="9">The sequence shown here is derived from an EMBL/GenBank/DDBJ whole genome shotgun (WGS) entry which is preliminary data.</text>
</comment>
<dbReference type="Pfam" id="PF12729">
    <property type="entry name" value="4HB_MCP_1"/>
    <property type="match status" value="1"/>
</dbReference>
<dbReference type="GO" id="GO:0007165">
    <property type="term" value="P:signal transduction"/>
    <property type="evidence" value="ECO:0007669"/>
    <property type="project" value="UniProtKB-KW"/>
</dbReference>
<dbReference type="Pfam" id="PF00672">
    <property type="entry name" value="HAMP"/>
    <property type="match status" value="1"/>
</dbReference>
<dbReference type="eggNOG" id="COG0840">
    <property type="taxonomic scope" value="Bacteria"/>
</dbReference>
<dbReference type="Pfam" id="PF00015">
    <property type="entry name" value="MCPsignal"/>
    <property type="match status" value="1"/>
</dbReference>
<evidence type="ECO:0000259" key="7">
    <source>
        <dbReference type="PROSITE" id="PS50111"/>
    </source>
</evidence>
<dbReference type="PANTHER" id="PTHR32089">
    <property type="entry name" value="METHYL-ACCEPTING CHEMOTAXIS PROTEIN MCPB"/>
    <property type="match status" value="1"/>
</dbReference>
<dbReference type="InterPro" id="IPR004089">
    <property type="entry name" value="MCPsignal_dom"/>
</dbReference>
<evidence type="ECO:0000256" key="6">
    <source>
        <dbReference type="SAM" id="Phobius"/>
    </source>
</evidence>
<dbReference type="AlphaFoldDB" id="E1K1M1"/>
<dbReference type="Gene3D" id="1.10.287.950">
    <property type="entry name" value="Methyl-accepting chemotaxis protein"/>
    <property type="match status" value="1"/>
</dbReference>
<dbReference type="CDD" id="cd11386">
    <property type="entry name" value="MCP_signal"/>
    <property type="match status" value="1"/>
</dbReference>
<dbReference type="Gene3D" id="6.10.340.10">
    <property type="match status" value="1"/>
</dbReference>
<dbReference type="InterPro" id="IPR003660">
    <property type="entry name" value="HAMP_dom"/>
</dbReference>
<feature type="domain" description="HAMP" evidence="8">
    <location>
        <begin position="336"/>
        <end position="388"/>
    </location>
</feature>
<organism evidence="9 10">
    <name type="scientific">Solidesulfovibrio fructosivorans JJ]</name>
    <dbReference type="NCBI Taxonomy" id="596151"/>
    <lineage>
        <taxon>Bacteria</taxon>
        <taxon>Pseudomonadati</taxon>
        <taxon>Thermodesulfobacteriota</taxon>
        <taxon>Desulfovibrionia</taxon>
        <taxon>Desulfovibrionales</taxon>
        <taxon>Desulfovibrionaceae</taxon>
        <taxon>Solidesulfovibrio</taxon>
    </lineage>
</organism>
<proteinExistence type="inferred from homology"/>
<feature type="transmembrane region" description="Helical" evidence="6">
    <location>
        <begin position="12"/>
        <end position="33"/>
    </location>
</feature>
<comment type="subcellular location">
    <subcellularLocation>
        <location evidence="1">Membrane</location>
    </subcellularLocation>
</comment>
<dbReference type="PROSITE" id="PS51257">
    <property type="entry name" value="PROKAR_LIPOPROTEIN"/>
    <property type="match status" value="1"/>
</dbReference>
<dbReference type="PANTHER" id="PTHR32089:SF112">
    <property type="entry name" value="LYSOZYME-LIKE PROTEIN-RELATED"/>
    <property type="match status" value="1"/>
</dbReference>
<evidence type="ECO:0000256" key="5">
    <source>
        <dbReference type="SAM" id="MobiDB-lite"/>
    </source>
</evidence>
<keyword evidence="10" id="KW-1185">Reference proteome</keyword>
<evidence type="ECO:0000256" key="2">
    <source>
        <dbReference type="ARBA" id="ARBA00023224"/>
    </source>
</evidence>
<keyword evidence="2 4" id="KW-0807">Transducer</keyword>
<protein>
    <submittedName>
        <fullName evidence="9">Methyl-accepting chemotaxis sensory transducer</fullName>
    </submittedName>
</protein>
<dbReference type="PROSITE" id="PS50885">
    <property type="entry name" value="HAMP"/>
    <property type="match status" value="1"/>
</dbReference>
<keyword evidence="6" id="KW-1133">Transmembrane helix</keyword>
<dbReference type="CDD" id="cd06225">
    <property type="entry name" value="HAMP"/>
    <property type="match status" value="1"/>
</dbReference>
<accession>E1K1M1</accession>
<comment type="similarity">
    <text evidence="3">Belongs to the methyl-accepting chemotaxis (MCP) protein family.</text>
</comment>
<evidence type="ECO:0000256" key="4">
    <source>
        <dbReference type="PROSITE-ProRule" id="PRU00284"/>
    </source>
</evidence>
<dbReference type="PROSITE" id="PS50111">
    <property type="entry name" value="CHEMOTAXIS_TRANSDUC_2"/>
    <property type="match status" value="1"/>
</dbReference>
<evidence type="ECO:0000259" key="8">
    <source>
        <dbReference type="PROSITE" id="PS50885"/>
    </source>
</evidence>
<dbReference type="SMART" id="SM00304">
    <property type="entry name" value="HAMP"/>
    <property type="match status" value="1"/>
</dbReference>
<dbReference type="STRING" id="596151.DesfrDRAFT_3771"/>
<feature type="compositionally biased region" description="Basic and acidic residues" evidence="5">
    <location>
        <begin position="391"/>
        <end position="415"/>
    </location>
</feature>
<dbReference type="SUPFAM" id="SSF58104">
    <property type="entry name" value="Methyl-accepting chemotaxis protein (MCP) signaling domain"/>
    <property type="match status" value="1"/>
</dbReference>
<name>E1K1M1_SOLFR</name>
<dbReference type="GO" id="GO:0006935">
    <property type="term" value="P:chemotaxis"/>
    <property type="evidence" value="ECO:0007669"/>
    <property type="project" value="UniProtKB-ARBA"/>
</dbReference>
<dbReference type="InterPro" id="IPR024478">
    <property type="entry name" value="HlyB_4HB_MCP"/>
</dbReference>
<sequence>MKNMRLGLKIGIGFGCLILIACALGLLGVFNMYSVEKTSETLSSQYIPETGIANEIERTSLLTMYAMRGYSLSMERTYREQAQKESENVRQALAKAHELSTKYPGLVRLKADLPKVQNEVDAYNGLSDKTEKLINALLASRQKMDAAAAEFVESVETLSASQQKKFAQEIQTQADSARLAERLGKLADIEAIIKIGFDIRVKNFKAQAVNDKSIRAEALQMFPKVEDVVEHLTSVTRQEADKQEIGHVRKALAGYKSAMMAFDTNTAALSELGVERNQRAAEIEELAKDMAKAGMTNTQRLSDEAVAELETASTIMVSGLVAALLLCIGIALSLTRTITRPILSSAVFADRVAGGDLDGVLDIHQGDEVGKLADSLRTMVERLKERIQEADARSAEAAEEAAKAREAMDRAEAAQRDATAQRDAMLTAAGTLQEVAQNTATASEELSAQIEQASNGATQQSHSAAETATAMEEMNSTVLEVAKNASMAAGTADQAKEKALRGKEVVGEVVRGIDTVQNHARELQRDMETLGERASGIGAIMNVISDIADQTNLLALNAAIEAARAGDAGRGFAVVADEVRKLAEKTMNATKEVGDAVTGIQQGAAGNVDKVKRTVETIADTTQLANQSGEALNEIVSLADMVASQIQSIATASEQQSATSEEINRSIDDINRISMEASEGMRQSAQAISGLAEQSSVLTRLIAEMRGGEAGGSARALPA</sequence>
<gene>
    <name evidence="9" type="ORF">DesfrDRAFT_3771</name>
</gene>
<evidence type="ECO:0000313" key="10">
    <source>
        <dbReference type="Proteomes" id="UP000006250"/>
    </source>
</evidence>
<feature type="region of interest" description="Disordered" evidence="5">
    <location>
        <begin position="391"/>
        <end position="417"/>
    </location>
</feature>
<reference evidence="9 10" key="1">
    <citation type="submission" date="2010-08" db="EMBL/GenBank/DDBJ databases">
        <title>The draft genome of Desulfovibrio fructosovorans JJ.</title>
        <authorList>
            <consortium name="US DOE Joint Genome Institute (JGI-PGF)"/>
            <person name="Lucas S."/>
            <person name="Copeland A."/>
            <person name="Lapidus A."/>
            <person name="Cheng J.-F."/>
            <person name="Bruce D."/>
            <person name="Goodwin L."/>
            <person name="Pitluck S."/>
            <person name="Land M.L."/>
            <person name="Hauser L."/>
            <person name="Chang Y.-J."/>
            <person name="Jeffries C."/>
            <person name="Wall J.D."/>
            <person name="Stahl D.A."/>
            <person name="Arkin A.P."/>
            <person name="Dehal P."/>
            <person name="Stolyar S.M."/>
            <person name="Hazen T.C."/>
            <person name="Woyke T.J."/>
        </authorList>
    </citation>
    <scope>NUCLEOTIDE SEQUENCE [LARGE SCALE GENOMIC DNA]</scope>
    <source>
        <strain evidence="9 10">JJ</strain>
    </source>
</reference>
<keyword evidence="6" id="KW-0812">Transmembrane</keyword>
<evidence type="ECO:0000313" key="9">
    <source>
        <dbReference type="EMBL" id="EFL49515.1"/>
    </source>
</evidence>
<dbReference type="Proteomes" id="UP000006250">
    <property type="component" value="Unassembled WGS sequence"/>
</dbReference>
<feature type="domain" description="Methyl-accepting transducer" evidence="7">
    <location>
        <begin position="435"/>
        <end position="671"/>
    </location>
</feature>
<dbReference type="FunFam" id="1.10.287.950:FF:000001">
    <property type="entry name" value="Methyl-accepting chemotaxis sensory transducer"/>
    <property type="match status" value="1"/>
</dbReference>
<evidence type="ECO:0000256" key="1">
    <source>
        <dbReference type="ARBA" id="ARBA00004370"/>
    </source>
</evidence>
<keyword evidence="6" id="KW-0472">Membrane</keyword>
<dbReference type="OrthoDB" id="5440096at2"/>